<protein>
    <submittedName>
        <fullName evidence="1">Uncharacterized protein</fullName>
    </submittedName>
</protein>
<feature type="non-terminal residue" evidence="1">
    <location>
        <position position="142"/>
    </location>
</feature>
<gene>
    <name evidence="1" type="ORF">PGLA1383_LOCUS37225</name>
</gene>
<comment type="caution">
    <text evidence="1">The sequence shown here is derived from an EMBL/GenBank/DDBJ whole genome shotgun (WGS) entry which is preliminary data.</text>
</comment>
<dbReference type="AlphaFoldDB" id="A0A813G0W2"/>
<accession>A0A813G0W2</accession>
<proteinExistence type="predicted"/>
<name>A0A813G0W2_POLGL</name>
<reference evidence="1" key="1">
    <citation type="submission" date="2021-02" db="EMBL/GenBank/DDBJ databases">
        <authorList>
            <person name="Dougan E. K."/>
            <person name="Rhodes N."/>
            <person name="Thang M."/>
            <person name="Chan C."/>
        </authorList>
    </citation>
    <scope>NUCLEOTIDE SEQUENCE</scope>
</reference>
<evidence type="ECO:0000313" key="1">
    <source>
        <dbReference type="EMBL" id="CAE8619631.1"/>
    </source>
</evidence>
<organism evidence="1 2">
    <name type="scientific">Polarella glacialis</name>
    <name type="common">Dinoflagellate</name>
    <dbReference type="NCBI Taxonomy" id="89957"/>
    <lineage>
        <taxon>Eukaryota</taxon>
        <taxon>Sar</taxon>
        <taxon>Alveolata</taxon>
        <taxon>Dinophyceae</taxon>
        <taxon>Suessiales</taxon>
        <taxon>Suessiaceae</taxon>
        <taxon>Polarella</taxon>
    </lineage>
</organism>
<feature type="non-terminal residue" evidence="1">
    <location>
        <position position="1"/>
    </location>
</feature>
<dbReference type="Proteomes" id="UP000654075">
    <property type="component" value="Unassembled WGS sequence"/>
</dbReference>
<evidence type="ECO:0000313" key="2">
    <source>
        <dbReference type="Proteomes" id="UP000654075"/>
    </source>
</evidence>
<sequence length="142" mass="15516">FTFLGPNPQGPGKRMTRTPSPWRFAAAATAMAVVQLALRPVLSGSSAFSARPILQQRLHWPPASSARRHNSGLSADLASPFLRAPRARAAVPVAQARAAAELGAEADCPIHRLFFINLDRRVERRARFLRQAQDQGLDQILS</sequence>
<keyword evidence="2" id="KW-1185">Reference proteome</keyword>
<dbReference type="EMBL" id="CAJNNV010027188">
    <property type="protein sequence ID" value="CAE8619631.1"/>
    <property type="molecule type" value="Genomic_DNA"/>
</dbReference>